<sequence length="281" mass="31386">MSFNNSPELAYPESNVPIFTPSLNLILSVSHLPIPPPSWATIQSESYRHAIPPVQTINHPLLLSPTSQCSCGEKYQPNNGSCIKDCVIYTLTKSIQAQIQLQSCPKCQSPRYKCIGPDCQDIGIFNLNNHALFTHDLLEEYIAAYTSSETPFTAWVKTASIRYQRYNSGSPFVDEKVFRTAWFGYASLLTLEGDFQCPECGIAPDTVIWDGITVGFNQKHLNLSLYLPTTIHPNSISRNCSYYQKQSFISSPETRKLLSNVFSGPLNDGFTMANLEGKPKK</sequence>
<dbReference type="AlphaFoldDB" id="A0A8H7C3E5"/>
<dbReference type="Pfam" id="PF18717">
    <property type="entry name" value="CxC4"/>
    <property type="match status" value="1"/>
</dbReference>
<feature type="domain" description="HMG" evidence="1">
    <location>
        <begin position="59"/>
        <end position="185"/>
    </location>
</feature>
<evidence type="ECO:0000313" key="3">
    <source>
        <dbReference type="Proteomes" id="UP000629468"/>
    </source>
</evidence>
<dbReference type="Proteomes" id="UP000629468">
    <property type="component" value="Unassembled WGS sequence"/>
</dbReference>
<reference evidence="2 3" key="1">
    <citation type="journal article" name="Sci. Rep.">
        <title>Telomere-to-telomere assembled and centromere annotated genomes of the two main subspecies of the button mushroom Agaricus bisporus reveal especially polymorphic chromosome ends.</title>
        <authorList>
            <person name="Sonnenberg A.S.M."/>
            <person name="Sedaghat-Telgerd N."/>
            <person name="Lavrijssen B."/>
            <person name="Ohm R.A."/>
            <person name="Hendrickx P.M."/>
            <person name="Scholtmeijer K."/>
            <person name="Baars J.J.P."/>
            <person name="van Peer A."/>
        </authorList>
    </citation>
    <scope>NUCLEOTIDE SEQUENCE [LARGE SCALE GENOMIC DNA]</scope>
    <source>
        <strain evidence="2 3">H119_p4</strain>
    </source>
</reference>
<dbReference type="InterPro" id="IPR040648">
    <property type="entry name" value="HMGXB3_CxC4"/>
</dbReference>
<dbReference type="EMBL" id="JABXXO010000013">
    <property type="protein sequence ID" value="KAF7761747.1"/>
    <property type="molecule type" value="Genomic_DNA"/>
</dbReference>
<evidence type="ECO:0000313" key="2">
    <source>
        <dbReference type="EMBL" id="KAF7761747.1"/>
    </source>
</evidence>
<organism evidence="2 3">
    <name type="scientific">Agaricus bisporus var. burnettii</name>
    <dbReference type="NCBI Taxonomy" id="192524"/>
    <lineage>
        <taxon>Eukaryota</taxon>
        <taxon>Fungi</taxon>
        <taxon>Dikarya</taxon>
        <taxon>Basidiomycota</taxon>
        <taxon>Agaricomycotina</taxon>
        <taxon>Agaricomycetes</taxon>
        <taxon>Agaricomycetidae</taxon>
        <taxon>Agaricales</taxon>
        <taxon>Agaricineae</taxon>
        <taxon>Agaricaceae</taxon>
        <taxon>Agaricus</taxon>
    </lineage>
</organism>
<proteinExistence type="predicted"/>
<accession>A0A8H7C3E5</accession>
<evidence type="ECO:0000259" key="1">
    <source>
        <dbReference type="Pfam" id="PF18717"/>
    </source>
</evidence>
<gene>
    <name evidence="2" type="ORF">Agabi119p4_9739</name>
</gene>
<name>A0A8H7C3E5_AGABI</name>
<protein>
    <recommendedName>
        <fullName evidence="1">HMG domain-containing protein</fullName>
    </recommendedName>
</protein>
<comment type="caution">
    <text evidence="2">The sequence shown here is derived from an EMBL/GenBank/DDBJ whole genome shotgun (WGS) entry which is preliminary data.</text>
</comment>